<gene>
    <name evidence="5" type="ORF">OFLC_LOCUS2816</name>
</gene>
<dbReference type="InterPro" id="IPR015947">
    <property type="entry name" value="PUA-like_sf"/>
</dbReference>
<evidence type="ECO:0000313" key="6">
    <source>
        <dbReference type="Proteomes" id="UP000267606"/>
    </source>
</evidence>
<dbReference type="SUPFAM" id="SSF88697">
    <property type="entry name" value="PUA domain-like"/>
    <property type="match status" value="1"/>
</dbReference>
<name>A0A183H5Q6_9BILA</name>
<dbReference type="AlphaFoldDB" id="A0A183H5Q6"/>
<evidence type="ECO:0000256" key="1">
    <source>
        <dbReference type="ARBA" id="ARBA00004496"/>
    </source>
</evidence>
<sequence length="226" mass="25433">MAFLSMVPLGLQLSLSDYKELEVRRKRRYNRYSAVKIVSSGSDLFQFISLYDEWCVEGPGIPQSGIVRKSIRSKILEQLPLLDDYINDILPKKDSFKLIKCKEHVELIADCDGRILFIKPRDVSYFPTLRLLHQYPFILPHEQVDKGAIKFVLNGSQIMCRGLTSPGAKLNADVSENSVVALMAEGKKHALAIGLTKMSAEEILTGIGIENLHHLNDGLWKVPIVL</sequence>
<evidence type="ECO:0000256" key="2">
    <source>
        <dbReference type="ARBA" id="ARBA00008955"/>
    </source>
</evidence>
<keyword evidence="6" id="KW-1185">Reference proteome</keyword>
<dbReference type="SMART" id="SM00359">
    <property type="entry name" value="PUA"/>
    <property type="match status" value="1"/>
</dbReference>
<dbReference type="PANTHER" id="PTHR22798:SF0">
    <property type="entry name" value="MALIGNANT T-CELL-AMPLIFIED SEQUENCE 1"/>
    <property type="match status" value="1"/>
</dbReference>
<protein>
    <submittedName>
        <fullName evidence="7">PUA domain-containing protein</fullName>
    </submittedName>
</protein>
<reference evidence="7" key="1">
    <citation type="submission" date="2016-06" db="UniProtKB">
        <authorList>
            <consortium name="WormBaseParasite"/>
        </authorList>
    </citation>
    <scope>IDENTIFICATION</scope>
</reference>
<dbReference type="InterPro" id="IPR002478">
    <property type="entry name" value="PUA"/>
</dbReference>
<dbReference type="GO" id="GO:0003723">
    <property type="term" value="F:RNA binding"/>
    <property type="evidence" value="ECO:0007669"/>
    <property type="project" value="InterPro"/>
</dbReference>
<dbReference type="Proteomes" id="UP000267606">
    <property type="component" value="Unassembled WGS sequence"/>
</dbReference>
<accession>A0A183H5Q6</accession>
<dbReference type="STRING" id="387005.A0A183H5Q6"/>
<dbReference type="InterPro" id="IPR041366">
    <property type="entry name" value="Pre-PUA"/>
</dbReference>
<feature type="domain" description="PUA" evidence="4">
    <location>
        <begin position="140"/>
        <end position="216"/>
    </location>
</feature>
<dbReference type="EMBL" id="UZAJ01001719">
    <property type="protein sequence ID" value="VDO34326.1"/>
    <property type="molecule type" value="Genomic_DNA"/>
</dbReference>
<dbReference type="CDD" id="cd21155">
    <property type="entry name" value="PUA_MCTS-1-like"/>
    <property type="match status" value="1"/>
</dbReference>
<dbReference type="Pfam" id="PF17832">
    <property type="entry name" value="Pre-PUA"/>
    <property type="match status" value="1"/>
</dbReference>
<proteinExistence type="inferred from homology"/>
<evidence type="ECO:0000259" key="4">
    <source>
        <dbReference type="SMART" id="SM00359"/>
    </source>
</evidence>
<dbReference type="GO" id="GO:0005737">
    <property type="term" value="C:cytoplasm"/>
    <property type="evidence" value="ECO:0007669"/>
    <property type="project" value="UniProtKB-SubCell"/>
</dbReference>
<dbReference type="WBParaSite" id="OFLC_0000281501-mRNA-1">
    <property type="protein sequence ID" value="OFLC_0000281501-mRNA-1"/>
    <property type="gene ID" value="OFLC_0000281501"/>
</dbReference>
<reference evidence="5 6" key="2">
    <citation type="submission" date="2018-11" db="EMBL/GenBank/DDBJ databases">
        <authorList>
            <consortium name="Pathogen Informatics"/>
        </authorList>
    </citation>
    <scope>NUCLEOTIDE SEQUENCE [LARGE SCALE GENOMIC DNA]</scope>
</reference>
<dbReference type="InterPro" id="IPR004521">
    <property type="entry name" value="Uncharacterised_CHP00451"/>
</dbReference>
<evidence type="ECO:0000313" key="7">
    <source>
        <dbReference type="WBParaSite" id="OFLC_0000281501-mRNA-1"/>
    </source>
</evidence>
<dbReference type="CDD" id="cd11609">
    <property type="entry name" value="MCT1_N"/>
    <property type="match status" value="1"/>
</dbReference>
<dbReference type="GO" id="GO:0001731">
    <property type="term" value="P:formation of translation preinitiation complex"/>
    <property type="evidence" value="ECO:0007669"/>
    <property type="project" value="TreeGrafter"/>
</dbReference>
<evidence type="ECO:0000256" key="3">
    <source>
        <dbReference type="ARBA" id="ARBA00022490"/>
    </source>
</evidence>
<keyword evidence="3" id="KW-0963">Cytoplasm</keyword>
<dbReference type="PANTHER" id="PTHR22798">
    <property type="entry name" value="MCT-1 PROTEIN"/>
    <property type="match status" value="1"/>
</dbReference>
<organism evidence="7">
    <name type="scientific">Onchocerca flexuosa</name>
    <dbReference type="NCBI Taxonomy" id="387005"/>
    <lineage>
        <taxon>Eukaryota</taxon>
        <taxon>Metazoa</taxon>
        <taxon>Ecdysozoa</taxon>
        <taxon>Nematoda</taxon>
        <taxon>Chromadorea</taxon>
        <taxon>Rhabditida</taxon>
        <taxon>Spirurina</taxon>
        <taxon>Spiruromorpha</taxon>
        <taxon>Filarioidea</taxon>
        <taxon>Onchocercidae</taxon>
        <taxon>Onchocerca</taxon>
    </lineage>
</organism>
<comment type="subcellular location">
    <subcellularLocation>
        <location evidence="1">Cytoplasm</location>
    </subcellularLocation>
</comment>
<comment type="similarity">
    <text evidence="2">Belongs to the MCTS1 family.</text>
</comment>
<dbReference type="Pfam" id="PF01472">
    <property type="entry name" value="PUA"/>
    <property type="match status" value="1"/>
</dbReference>
<evidence type="ECO:0000313" key="5">
    <source>
        <dbReference type="EMBL" id="VDO34326.1"/>
    </source>
</evidence>
<dbReference type="NCBIfam" id="TIGR00451">
    <property type="entry name" value="unchar_dom_2"/>
    <property type="match status" value="1"/>
</dbReference>
<dbReference type="InterPro" id="IPR016437">
    <property type="entry name" value="MCT-1/Tma20"/>
</dbReference>
<dbReference type="Gene3D" id="3.10.400.20">
    <property type="match status" value="1"/>
</dbReference>
<dbReference type="PROSITE" id="PS50890">
    <property type="entry name" value="PUA"/>
    <property type="match status" value="1"/>
</dbReference>